<evidence type="ECO:0000256" key="1">
    <source>
        <dbReference type="ARBA" id="ARBA00009199"/>
    </source>
</evidence>
<comment type="caution">
    <text evidence="4">The sequence shown here is derived from an EMBL/GenBank/DDBJ whole genome shotgun (WGS) entry which is preliminary data.</text>
</comment>
<proteinExistence type="inferred from homology"/>
<dbReference type="Pfam" id="PF01425">
    <property type="entry name" value="Amidase"/>
    <property type="match status" value="1"/>
</dbReference>
<evidence type="ECO:0000313" key="5">
    <source>
        <dbReference type="Proteomes" id="UP001600888"/>
    </source>
</evidence>
<evidence type="ECO:0000259" key="3">
    <source>
        <dbReference type="Pfam" id="PF01425"/>
    </source>
</evidence>
<evidence type="ECO:0000313" key="4">
    <source>
        <dbReference type="EMBL" id="KAL2291406.1"/>
    </source>
</evidence>
<comment type="similarity">
    <text evidence="1">Belongs to the amidase family.</text>
</comment>
<sequence length="350" mass="37508">MGLTLNPNDLRLSVGGACGGEGVSVGAGCSVLGVGADVGGGVRVPAALGSCYGLKPTASRVPMHGIVGLTGEQDSIGGVAGPLARGVGGLEAWMKAVLAQAPRDADTSLTPVPWRSDVGLGDFTVGVIWDDGIVRPHPPVLRALRIAVDRLRTVGVRVVEWEPYDYQRGVDLLAPLCFPDGGQRYLDEFDESGEPPLPSTLHAFGLEKKSDKIPFTAHDTSTLNQEREKYQREHDALMKERGVGLILGPAYVGAGALQGSAKYPHYTSIWNILDMPSVVLPSGLRCDNEVDVRDETYNPRSNIDEEEWKAYDRDLFDGFHIALQLAGKRFKDEEVLAAARVLEDAIKGGI</sequence>
<dbReference type="InterPro" id="IPR036928">
    <property type="entry name" value="AS_sf"/>
</dbReference>
<dbReference type="Gene3D" id="3.90.1300.10">
    <property type="entry name" value="Amidase signature (AS) domain"/>
    <property type="match status" value="1"/>
</dbReference>
<dbReference type="Proteomes" id="UP001600888">
    <property type="component" value="Unassembled WGS sequence"/>
</dbReference>
<feature type="domain" description="Amidase" evidence="3">
    <location>
        <begin position="2"/>
        <end position="336"/>
    </location>
</feature>
<accession>A0ABR4F9P2</accession>
<dbReference type="PANTHER" id="PTHR46072">
    <property type="entry name" value="AMIDASE-RELATED-RELATED"/>
    <property type="match status" value="1"/>
</dbReference>
<dbReference type="EMBL" id="JBAWTH010000006">
    <property type="protein sequence ID" value="KAL2291406.1"/>
    <property type="molecule type" value="Genomic_DNA"/>
</dbReference>
<protein>
    <recommendedName>
        <fullName evidence="3">Amidase domain-containing protein</fullName>
    </recommendedName>
</protein>
<evidence type="ECO:0000256" key="2">
    <source>
        <dbReference type="ARBA" id="ARBA00022801"/>
    </source>
</evidence>
<gene>
    <name evidence="4" type="ORF">FJTKL_12811</name>
</gene>
<dbReference type="InterPro" id="IPR023631">
    <property type="entry name" value="Amidase_dom"/>
</dbReference>
<reference evidence="4 5" key="1">
    <citation type="submission" date="2024-03" db="EMBL/GenBank/DDBJ databases">
        <title>A high-quality draft genome sequence of Diaporthe vaccinii, a causative agent of upright dieback and viscid rot disease in cranberry plants.</title>
        <authorList>
            <person name="Sarrasin M."/>
            <person name="Lang B.F."/>
            <person name="Burger G."/>
        </authorList>
    </citation>
    <scope>NUCLEOTIDE SEQUENCE [LARGE SCALE GENOMIC DNA]</scope>
    <source>
        <strain evidence="4 5">IS7</strain>
    </source>
</reference>
<dbReference type="SUPFAM" id="SSF75304">
    <property type="entry name" value="Amidase signature (AS) enzymes"/>
    <property type="match status" value="1"/>
</dbReference>
<keyword evidence="5" id="KW-1185">Reference proteome</keyword>
<organism evidence="4 5">
    <name type="scientific">Diaporthe vaccinii</name>
    <dbReference type="NCBI Taxonomy" id="105482"/>
    <lineage>
        <taxon>Eukaryota</taxon>
        <taxon>Fungi</taxon>
        <taxon>Dikarya</taxon>
        <taxon>Ascomycota</taxon>
        <taxon>Pezizomycotina</taxon>
        <taxon>Sordariomycetes</taxon>
        <taxon>Sordariomycetidae</taxon>
        <taxon>Diaporthales</taxon>
        <taxon>Diaporthaceae</taxon>
        <taxon>Diaporthe</taxon>
        <taxon>Diaporthe eres species complex</taxon>
    </lineage>
</organism>
<name>A0ABR4F9P2_9PEZI</name>
<keyword evidence="2" id="KW-0378">Hydrolase</keyword>
<dbReference type="PANTHER" id="PTHR46072:SF4">
    <property type="entry name" value="AMIDASE C550.07-RELATED"/>
    <property type="match status" value="1"/>
</dbReference>